<dbReference type="Gene3D" id="3.40.50.12580">
    <property type="match status" value="1"/>
</dbReference>
<accession>A0A5E8H9Z1</accession>
<protein>
    <submittedName>
        <fullName evidence="1">Uncharacterized protein</fullName>
    </submittedName>
</protein>
<evidence type="ECO:0000313" key="2">
    <source>
        <dbReference type="Proteomes" id="UP000013996"/>
    </source>
</evidence>
<dbReference type="OrthoDB" id="337522at2"/>
<proteinExistence type="predicted"/>
<dbReference type="Proteomes" id="UP000013996">
    <property type="component" value="Unassembled WGS sequence"/>
</dbReference>
<reference evidence="1 2" key="1">
    <citation type="submission" date="2013-04" db="EMBL/GenBank/DDBJ databases">
        <authorList>
            <person name="Harkins D.M."/>
            <person name="Durkin A.S."/>
            <person name="Brinkac L.M."/>
            <person name="Haft D.H."/>
            <person name="Selengut J.D."/>
            <person name="Sanka R."/>
            <person name="DePew J."/>
            <person name="Purushe J."/>
            <person name="Hartskeerl R.A."/>
            <person name="Ahmed A."/>
            <person name="van der Linden H."/>
            <person name="Goris M.G.A."/>
            <person name="Vinetz J.M."/>
            <person name="Sutton G.G."/>
            <person name="Nierman W.C."/>
            <person name="Fouts D.E."/>
        </authorList>
    </citation>
    <scope>NUCLEOTIDE SEQUENCE [LARGE SCALE GENOMIC DNA]</scope>
    <source>
        <strain evidence="1 2">Sao Paulo</strain>
    </source>
</reference>
<evidence type="ECO:0000313" key="1">
    <source>
        <dbReference type="EMBL" id="EOQ88281.1"/>
    </source>
</evidence>
<dbReference type="EMBL" id="AOGX02000024">
    <property type="protein sequence ID" value="EOQ88281.1"/>
    <property type="molecule type" value="Genomic_DNA"/>
</dbReference>
<name>A0A5E8H9Z1_9LEPT</name>
<gene>
    <name evidence="1" type="ORF">LEP1GSC202_3361</name>
</gene>
<organism evidence="1 2">
    <name type="scientific">Leptospira yanagawae serovar Saopaulo str. Sao Paulo = ATCC 700523</name>
    <dbReference type="NCBI Taxonomy" id="1249483"/>
    <lineage>
        <taxon>Bacteria</taxon>
        <taxon>Pseudomonadati</taxon>
        <taxon>Spirochaetota</taxon>
        <taxon>Spirochaetia</taxon>
        <taxon>Leptospirales</taxon>
        <taxon>Leptospiraceae</taxon>
        <taxon>Leptospira</taxon>
    </lineage>
</organism>
<sequence>MKDLSLLPNISGKGVFVFSDPGGAKPILAYLKLNNKLQNFKVLSDRSYDFYSDFDIPVTIYAEGDESKYADTFDADFLFTGTSVNSSIEVKFIKAFKKRKIKTYSFIDHYTRILPRYEWDGDYIFSDVICVVDEVAKKMVRLEIPNVDILVSGNYFHEYIRNWIPVMSKRLFLHNLGYTDSKKIILFAPDPISRANHLDRYGKSEYGFDEYTVFKNLLKALPIEAKSEYVVMIKMHPNQDKDTFLSLIKDSGMEIAIGDDCHTLTLLYYSSVIIGMFSNILIEGMILGANVIRCLIDLKSSDPFEGKNIGIPVYDLNHMKHLILKYLTEQENSK</sequence>
<comment type="caution">
    <text evidence="1">The sequence shown here is derived from an EMBL/GenBank/DDBJ whole genome shotgun (WGS) entry which is preliminary data.</text>
</comment>
<dbReference type="AlphaFoldDB" id="A0A5E8H9Z1"/>
<dbReference type="STRING" id="1249483.LEP1GSC202_3361"/>
<dbReference type="SUPFAM" id="SSF53756">
    <property type="entry name" value="UDP-Glycosyltransferase/glycogen phosphorylase"/>
    <property type="match status" value="1"/>
</dbReference>
<dbReference type="InterPro" id="IPR043148">
    <property type="entry name" value="TagF_C"/>
</dbReference>